<dbReference type="Proteomes" id="UP001497453">
    <property type="component" value="Chromosome 6"/>
</dbReference>
<feature type="region of interest" description="Disordered" evidence="1">
    <location>
        <begin position="1"/>
        <end position="22"/>
    </location>
</feature>
<feature type="region of interest" description="Disordered" evidence="1">
    <location>
        <begin position="950"/>
        <end position="971"/>
    </location>
</feature>
<proteinExistence type="predicted"/>
<evidence type="ECO:0000313" key="3">
    <source>
        <dbReference type="Proteomes" id="UP001497453"/>
    </source>
</evidence>
<evidence type="ECO:0000313" key="2">
    <source>
        <dbReference type="EMBL" id="CAL1710533.1"/>
    </source>
</evidence>
<sequence>MENTLTSGSSSEEPPTKQQKPDGLLEEFNLGLTDAQHAIYDEMACRSDHMPLVDVVEMFAHTPDGPRLLSQAIHAVLSTCPDYMNPSLDMEEVTEWLKESGELRDIVLDAVRTRSFKAIRNLAIFQCKPRRQPFTRSFRTIPLTVDTRPYDIAIQGSWEAPYIGDHHALFVYNLNRAERDRAVRYSNSIAVVQSSGTGKSRMVHEASDLVFTIPCNIRPPADSQQGAYPPSDSEVYHHLVTNWMRTELELELYFRRYFASLFKAVVANLRILISESPVETYEELAMSWRRYLEEDDRKNRDAMYSEVVRAATARHFHVSVLRIYENDMYDGLNELLDLIVHLPSTPKYDWVPTGNPMDVKLLLYFDEAHELANKYLINNWGSRISNKSYYEIFLSCINPWLDTSVQVMTVFISTSPEIYLPLKTDEVLYGPSRLARIIHPPITETPFDCSPHLPISMEELGELTLEKASDVAFLVRFGRPLWWSMLESAHSSDKNFMKYSLILLARGKLMYIGAQVKIEQKHTDIRIEYGPRSLAAVVDMLINIDYARSPEVLLREIYQVEKHMRVLYSASGFGKLIETGYSSEPIMAEGAAQQMHLFMTVKGGAKDAMSDILEKDFRLGSGSMIKADRRAEVVVRALVMTAYLRAVAKDAKGREFLFSEGCGVVSFIKELYSKEHAQAILDSTPANGEPGKTFREVFKKSVIRVTHFVRAGDDSAITVPALRAAFIRCMGFICSGTEGSSVDFVLGILLDRDLPISNDNISALMCQVRRLRDRGIFEREIDGFLSSVRKKKGDKIPYVTMVVDLDVRPPKPYPRVAREGRNQAGEEQASSSTSRHAKKTRDKHPRYSIFAYGCSPEVYGVISKEEGQRHSDLLAFKDFLHEHPRPHEKNKEAIRRLRPNDFMEQVSFDWIEGVGEALQVPESESSVGGGESEVERRHFVAVGAAADRAIARSEDNASESTPEGVTEEMKV</sequence>
<name>A0ABP1DU08_9APHY</name>
<dbReference type="PANTHER" id="PTHR33266:SF1">
    <property type="entry name" value="F-BOX DOMAIN-CONTAINING PROTEIN"/>
    <property type="match status" value="1"/>
</dbReference>
<gene>
    <name evidence="2" type="ORF">GFSPODELE1_LOCUS7871</name>
</gene>
<evidence type="ECO:0000256" key="1">
    <source>
        <dbReference type="SAM" id="MobiDB-lite"/>
    </source>
</evidence>
<reference evidence="3" key="1">
    <citation type="submission" date="2024-04" db="EMBL/GenBank/DDBJ databases">
        <authorList>
            <person name="Shaw F."/>
            <person name="Minotto A."/>
        </authorList>
    </citation>
    <scope>NUCLEOTIDE SEQUENCE [LARGE SCALE GENOMIC DNA]</scope>
</reference>
<protein>
    <submittedName>
        <fullName evidence="2">Uncharacterized protein</fullName>
    </submittedName>
</protein>
<accession>A0ABP1DU08</accession>
<organism evidence="2 3">
    <name type="scientific">Somion occarium</name>
    <dbReference type="NCBI Taxonomy" id="3059160"/>
    <lineage>
        <taxon>Eukaryota</taxon>
        <taxon>Fungi</taxon>
        <taxon>Dikarya</taxon>
        <taxon>Basidiomycota</taxon>
        <taxon>Agaricomycotina</taxon>
        <taxon>Agaricomycetes</taxon>
        <taxon>Polyporales</taxon>
        <taxon>Cerrenaceae</taxon>
        <taxon>Somion</taxon>
    </lineage>
</organism>
<feature type="compositionally biased region" description="Polar residues" evidence="1">
    <location>
        <begin position="1"/>
        <end position="18"/>
    </location>
</feature>
<keyword evidence="3" id="KW-1185">Reference proteome</keyword>
<feature type="region of interest" description="Disordered" evidence="1">
    <location>
        <begin position="810"/>
        <end position="843"/>
    </location>
</feature>
<dbReference type="PANTHER" id="PTHR33266">
    <property type="entry name" value="CHROMOSOME 15, WHOLE GENOME SHOTGUN SEQUENCE"/>
    <property type="match status" value="1"/>
</dbReference>
<dbReference type="EMBL" id="OZ037949">
    <property type="protein sequence ID" value="CAL1710533.1"/>
    <property type="molecule type" value="Genomic_DNA"/>
</dbReference>